<gene>
    <name evidence="1" type="ORF">Csp_D28910</name>
</gene>
<reference evidence="1" key="1">
    <citation type="journal article" date="2010" name="Nature">
        <title>The Dynamic genome of Hydra.</title>
        <authorList>
            <person name="Chapman J.A."/>
            <person name="Kirkness E.F."/>
            <person name="Simakov O."/>
            <person name="Hampson S.E."/>
            <person name="Mitros T."/>
            <person name="Weinmaier T."/>
            <person name="Rattei T."/>
            <person name="Balasubramanian P.G."/>
            <person name="Borman J."/>
            <person name="Busam D."/>
            <person name="Disbennett K."/>
            <person name="Pfannkoch C."/>
            <person name="Sumin N."/>
            <person name="Sutton G."/>
            <person name="Viswanathan L."/>
            <person name="Walenz B."/>
            <person name="Goodstein D.M."/>
            <person name="Hellsten U."/>
            <person name="Kawashima T."/>
            <person name="Prochnik S.E."/>
            <person name="Putnam N.H."/>
            <person name="Shu S."/>
            <person name="Blumberg B."/>
            <person name="Dana C.E."/>
            <person name="Gee L."/>
            <person name="Kibler D.F."/>
            <person name="Law L."/>
            <person name="Lindgens D."/>
            <person name="Martinez D.E."/>
            <person name="Peng J."/>
            <person name="Wigge P.A."/>
            <person name="Bertulat B."/>
            <person name="Guder C."/>
            <person name="Nakamura Y."/>
            <person name="Ozbek S."/>
            <person name="Watanabe H."/>
            <person name="Khalturin K."/>
            <person name="Hemmrich G."/>
            <person name="Franke A."/>
            <person name="Augustin R."/>
            <person name="Fraune S."/>
            <person name="Hayakawa E."/>
            <person name="Hayakawa S."/>
            <person name="Hirose M."/>
            <person name="Hwang J."/>
            <person name="Ikeo K."/>
            <person name="Nishimiya-Fujisawa C."/>
            <person name="Ogura A."/>
            <person name="Takahashi T."/>
            <person name="Steinmetz P.R."/>
            <person name="Zhang X."/>
            <person name="Aufschnaiter R."/>
            <person name="Eder M.K."/>
            <person name="Gorny A.K."/>
            <person name="Salvenmoser W."/>
            <person name="Heimberg A.M."/>
            <person name="Wheeler B.M."/>
            <person name="Peterson K.J."/>
            <person name="Boettger A."/>
            <person name="Tischler P."/>
            <person name="Wolf A."/>
            <person name="Gojobori T."/>
            <person name="Remington K.A."/>
            <person name="Strausberg R.L."/>
            <person name="Venter J."/>
            <person name="Technau U."/>
            <person name="Hobmayer B."/>
            <person name="Bosch T.C."/>
            <person name="Holstein T.W."/>
            <person name="Fujisawa T."/>
            <person name="Bode H.R."/>
            <person name="David C.N."/>
            <person name="Rokhsar D.S."/>
            <person name="Steele R.E."/>
        </authorList>
    </citation>
    <scope>NUCLEOTIDE SEQUENCE</scope>
</reference>
<protein>
    <submittedName>
        <fullName evidence="1">Uncharacterized protein</fullName>
    </submittedName>
</protein>
<proteinExistence type="predicted"/>
<dbReference type="EMBL" id="FN543107">
    <property type="protein sequence ID" value="CBA31797.1"/>
    <property type="molecule type" value="Genomic_DNA"/>
</dbReference>
<name>C9YE85_CURXX</name>
<dbReference type="AlphaFoldDB" id="C9YE85"/>
<accession>C9YE85</accession>
<organism evidence="1">
    <name type="scientific">Curvibacter symbiont subsp. Hydra magnipapillata</name>
    <dbReference type="NCBI Taxonomy" id="667019"/>
    <lineage>
        <taxon>Bacteria</taxon>
        <taxon>Pseudomonadati</taxon>
        <taxon>Pseudomonadota</taxon>
        <taxon>Betaproteobacteria</taxon>
        <taxon>Burkholderiales</taxon>
        <taxon>Comamonadaceae</taxon>
        <taxon>Curvibacter</taxon>
    </lineage>
</organism>
<sequence>MIVMAPATLSAIAAPLRAYGAVVLEGYEEPHAEVMALVWGPRFDREHALRLLERRPGYVPQVLHDVQKAADLFDRMADAERDRLRSLIQRHRSLLSGCDNRPATH</sequence>
<evidence type="ECO:0000313" key="1">
    <source>
        <dbReference type="EMBL" id="CBA31797.1"/>
    </source>
</evidence>